<dbReference type="Pfam" id="PF10095">
    <property type="entry name" value="DUF2333"/>
    <property type="match status" value="2"/>
</dbReference>
<gene>
    <name evidence="2" type="ORF">ACFO5Q_01975</name>
</gene>
<protein>
    <submittedName>
        <fullName evidence="2">DUF2333 family protein</fullName>
    </submittedName>
</protein>
<proteinExistence type="predicted"/>
<feature type="transmembrane region" description="Helical" evidence="1">
    <location>
        <begin position="46"/>
        <end position="65"/>
    </location>
</feature>
<reference evidence="3" key="1">
    <citation type="journal article" date="2019" name="Int. J. Syst. Evol. Microbiol.">
        <title>The Global Catalogue of Microorganisms (GCM) 10K type strain sequencing project: providing services to taxonomists for standard genome sequencing and annotation.</title>
        <authorList>
            <consortium name="The Broad Institute Genomics Platform"/>
            <consortium name="The Broad Institute Genome Sequencing Center for Infectious Disease"/>
            <person name="Wu L."/>
            <person name="Ma J."/>
        </authorList>
    </citation>
    <scope>NUCLEOTIDE SEQUENCE [LARGE SCALE GENOMIC DNA]</scope>
    <source>
        <strain evidence="3">CGMCC 1.15304</strain>
    </source>
</reference>
<evidence type="ECO:0000313" key="3">
    <source>
        <dbReference type="Proteomes" id="UP001595776"/>
    </source>
</evidence>
<evidence type="ECO:0000313" key="2">
    <source>
        <dbReference type="EMBL" id="MFC4346613.1"/>
    </source>
</evidence>
<accession>A0ABV8U609</accession>
<dbReference type="RefSeq" id="WP_068148071.1">
    <property type="nucleotide sequence ID" value="NZ_JBHSCR010000001.1"/>
</dbReference>
<dbReference type="InterPro" id="IPR016936">
    <property type="entry name" value="UCP029693"/>
</dbReference>
<keyword evidence="1" id="KW-0472">Membrane</keyword>
<evidence type="ECO:0000256" key="1">
    <source>
        <dbReference type="SAM" id="Phobius"/>
    </source>
</evidence>
<dbReference type="EMBL" id="JBHSCR010000001">
    <property type="protein sequence ID" value="MFC4346613.1"/>
    <property type="molecule type" value="Genomic_DNA"/>
</dbReference>
<dbReference type="Proteomes" id="UP001595776">
    <property type="component" value="Unassembled WGS sequence"/>
</dbReference>
<comment type="caution">
    <text evidence="2">The sequence shown here is derived from an EMBL/GenBank/DDBJ whole genome shotgun (WGS) entry which is preliminary data.</text>
</comment>
<keyword evidence="1" id="KW-1133">Transmembrane helix</keyword>
<sequence length="340" mass="37716">MAKEIWLWLKELAGKAVGGLGRWLKKLWRYLAGWLSTVSGSTWRKVAVAVPVLFFLYIVIGMMVVHRVDDSLDGGPNVAPGGSHVVNTVSYLVRREVVDNNWTPNDPAFLPGWWLDNTPNYQKGMMGALARFSFELRDQLGRTRGSSAVDENLEKAAGDLSKEPDRWVIDFSTSLLPTTPSHTYYREAIKELDAYNARLVSGEAVFERRSDNFLATLDRIALDLGASSAALEQYVGENAGGVLPDFGADDLFYQVKGQVYGYLMILKALRQDFPNVIESRELGSLYDELLASMTAAATLDPMLVTNGAADGFIANHLSVQGFYLLRARTQLREVSNILLK</sequence>
<name>A0ABV8U609_9PROT</name>
<keyword evidence="3" id="KW-1185">Reference proteome</keyword>
<keyword evidence="1" id="KW-0812">Transmembrane</keyword>
<organism evidence="2 3">
    <name type="scientific">Kordiimonas lipolytica</name>
    <dbReference type="NCBI Taxonomy" id="1662421"/>
    <lineage>
        <taxon>Bacteria</taxon>
        <taxon>Pseudomonadati</taxon>
        <taxon>Pseudomonadota</taxon>
        <taxon>Alphaproteobacteria</taxon>
        <taxon>Kordiimonadales</taxon>
        <taxon>Kordiimonadaceae</taxon>
        <taxon>Kordiimonas</taxon>
    </lineage>
</organism>